<dbReference type="PROSITE" id="PS00022">
    <property type="entry name" value="EGF_1"/>
    <property type="match status" value="1"/>
</dbReference>
<evidence type="ECO:0000256" key="8">
    <source>
        <dbReference type="ARBA" id="ARBA00023157"/>
    </source>
</evidence>
<accession>A0ABD6E2F9</accession>
<comment type="subcellular location">
    <subcellularLocation>
        <location evidence="1">Endoplasmic reticulum</location>
    </subcellularLocation>
</comment>
<keyword evidence="6" id="KW-0256">Endoplasmic reticulum</keyword>
<evidence type="ECO:0000256" key="2">
    <source>
        <dbReference type="ARBA" id="ARBA00005897"/>
    </source>
</evidence>
<dbReference type="GO" id="GO:0005783">
    <property type="term" value="C:endoplasmic reticulum"/>
    <property type="evidence" value="ECO:0007669"/>
    <property type="project" value="UniProtKB-SubCell"/>
</dbReference>
<evidence type="ECO:0000256" key="9">
    <source>
        <dbReference type="PROSITE-ProRule" id="PRU00076"/>
    </source>
</evidence>
<dbReference type="AlphaFoldDB" id="A0ABD6E2F9"/>
<comment type="similarity">
    <text evidence="2">Belongs to the CRELD family.</text>
</comment>
<dbReference type="EMBL" id="JBGFUD010000182">
    <property type="protein sequence ID" value="MFH4973913.1"/>
    <property type="molecule type" value="Genomic_DNA"/>
</dbReference>
<evidence type="ECO:0000256" key="6">
    <source>
        <dbReference type="ARBA" id="ARBA00022824"/>
    </source>
</evidence>
<proteinExistence type="inferred from homology"/>
<dbReference type="FunFam" id="2.10.25.10:FF:000139">
    <property type="entry name" value="Fibulin-1"/>
    <property type="match status" value="1"/>
</dbReference>
<dbReference type="PANTHER" id="PTHR24039">
    <property type="entry name" value="FIBRILLIN-RELATED"/>
    <property type="match status" value="1"/>
</dbReference>
<dbReference type="SMART" id="SM00261">
    <property type="entry name" value="FU"/>
    <property type="match status" value="1"/>
</dbReference>
<dbReference type="CDD" id="cd00054">
    <property type="entry name" value="EGF_CA"/>
    <property type="match status" value="1"/>
</dbReference>
<keyword evidence="10" id="KW-1133">Transmembrane helix</keyword>
<dbReference type="InterPro" id="IPR049883">
    <property type="entry name" value="NOTCH1_EGF-like"/>
</dbReference>
<dbReference type="InterPro" id="IPR001881">
    <property type="entry name" value="EGF-like_Ca-bd_dom"/>
</dbReference>
<dbReference type="PROSITE" id="PS01248">
    <property type="entry name" value="EGF_LAM_1"/>
    <property type="match status" value="1"/>
</dbReference>
<feature type="domain" description="EGF-like" evidence="11">
    <location>
        <begin position="157"/>
        <end position="196"/>
    </location>
</feature>
<keyword evidence="7" id="KW-0106">Calcium</keyword>
<evidence type="ECO:0000256" key="1">
    <source>
        <dbReference type="ARBA" id="ARBA00004240"/>
    </source>
</evidence>
<dbReference type="PANTHER" id="PTHR24039:SF58">
    <property type="entry name" value="EGF-LIKE DOMAIN-CONTAINING PROTEIN"/>
    <property type="match status" value="1"/>
</dbReference>
<keyword evidence="3 9" id="KW-0245">EGF-like domain</keyword>
<sequence>MGAIGIDIYELFVLLFCIETRFNFAMTVSPENCKVCSFITETFRAGMKKTENQHFGGGNTEWEEKKLGRFATSETRLVEVMEYICKVKQLEESTKFSGIQNLEYKCQSMVEEYEEHIENWYHHKQHSDPDMFTWLCVHRLSVCCPVGRYGPMCTACPGAGTANTVCSSRGVCDGDGTRSGTGKCKCEQGYAGSICSVCDANYYDAGTSNNSPNCKACHPSCSGGCTSGTAFACESCRRGWIKSEEGECKDIDECLTGNPCTANHMVCVNTNGSYRCDCKAGYMKDASDECIVDVNAPLLDIWIRPDTLLRFVAIPSLCILLTLVVWRRSVYLLFFAVLCLILAVLIELRIDHNSIPDVAKSFFKHS</sequence>
<dbReference type="Pfam" id="PF07645">
    <property type="entry name" value="EGF_CA"/>
    <property type="match status" value="1"/>
</dbReference>
<dbReference type="PROSITE" id="PS00010">
    <property type="entry name" value="ASX_HYDROXYL"/>
    <property type="match status" value="1"/>
</dbReference>
<feature type="transmembrane region" description="Helical" evidence="10">
    <location>
        <begin position="308"/>
        <end position="326"/>
    </location>
</feature>
<evidence type="ECO:0000313" key="12">
    <source>
        <dbReference type="EMBL" id="MFH4973913.1"/>
    </source>
</evidence>
<keyword evidence="10" id="KW-0472">Membrane</keyword>
<evidence type="ECO:0000313" key="13">
    <source>
        <dbReference type="Proteomes" id="UP001608902"/>
    </source>
</evidence>
<dbReference type="InterPro" id="IPR000742">
    <property type="entry name" value="EGF"/>
</dbReference>
<dbReference type="Pfam" id="PF11938">
    <property type="entry name" value="DUF3456"/>
    <property type="match status" value="2"/>
</dbReference>
<evidence type="ECO:0000256" key="7">
    <source>
        <dbReference type="ARBA" id="ARBA00022837"/>
    </source>
</evidence>
<dbReference type="SMART" id="SM00179">
    <property type="entry name" value="EGF_CA"/>
    <property type="match status" value="1"/>
</dbReference>
<dbReference type="SMART" id="SM00181">
    <property type="entry name" value="EGF"/>
    <property type="match status" value="3"/>
</dbReference>
<keyword evidence="13" id="KW-1185">Reference proteome</keyword>
<keyword evidence="4" id="KW-0732">Signal</keyword>
<dbReference type="InterPro" id="IPR002049">
    <property type="entry name" value="LE_dom"/>
</dbReference>
<keyword evidence="5" id="KW-0677">Repeat</keyword>
<protein>
    <recommendedName>
        <fullName evidence="11">EGF-like domain-containing protein</fullName>
    </recommendedName>
</protein>
<keyword evidence="8 9" id="KW-1015">Disulfide bond</keyword>
<dbReference type="InterPro" id="IPR000152">
    <property type="entry name" value="EGF-type_Asp/Asn_hydroxyl_site"/>
</dbReference>
<dbReference type="SUPFAM" id="SSF57196">
    <property type="entry name" value="EGF/Laminin"/>
    <property type="match status" value="1"/>
</dbReference>
<evidence type="ECO:0000256" key="3">
    <source>
        <dbReference type="ARBA" id="ARBA00022536"/>
    </source>
</evidence>
<gene>
    <name evidence="12" type="ORF">AB6A40_000622</name>
</gene>
<reference evidence="12 13" key="1">
    <citation type="submission" date="2024-08" db="EMBL/GenBank/DDBJ databases">
        <title>Gnathostoma spinigerum genome.</title>
        <authorList>
            <person name="Gonzalez-Bertolin B."/>
            <person name="Monzon S."/>
            <person name="Zaballos A."/>
            <person name="Jimenez P."/>
            <person name="Dekumyoy P."/>
            <person name="Varona S."/>
            <person name="Cuesta I."/>
            <person name="Sumanam S."/>
            <person name="Adisakwattana P."/>
            <person name="Gasser R.B."/>
            <person name="Hernandez-Gonzalez A."/>
            <person name="Young N.D."/>
            <person name="Perteguer M.J."/>
        </authorList>
    </citation>
    <scope>NUCLEOTIDE SEQUENCE [LARGE SCALE GENOMIC DNA]</scope>
    <source>
        <strain evidence="12">AL3</strain>
        <tissue evidence="12">Liver</tissue>
    </source>
</reference>
<dbReference type="PROSITE" id="PS01187">
    <property type="entry name" value="EGF_CA"/>
    <property type="match status" value="1"/>
</dbReference>
<feature type="disulfide bond" evidence="9">
    <location>
        <begin position="186"/>
        <end position="195"/>
    </location>
</feature>
<dbReference type="PROSITE" id="PS50026">
    <property type="entry name" value="EGF_3"/>
    <property type="match status" value="2"/>
</dbReference>
<comment type="caution">
    <text evidence="9">Lacks conserved residue(s) required for the propagation of feature annotation.</text>
</comment>
<dbReference type="InterPro" id="IPR009030">
    <property type="entry name" value="Growth_fac_rcpt_cys_sf"/>
</dbReference>
<name>A0ABD6E2F9_9BILA</name>
<organism evidence="12 13">
    <name type="scientific">Gnathostoma spinigerum</name>
    <dbReference type="NCBI Taxonomy" id="75299"/>
    <lineage>
        <taxon>Eukaryota</taxon>
        <taxon>Metazoa</taxon>
        <taxon>Ecdysozoa</taxon>
        <taxon>Nematoda</taxon>
        <taxon>Chromadorea</taxon>
        <taxon>Rhabditida</taxon>
        <taxon>Spirurina</taxon>
        <taxon>Gnathostomatomorpha</taxon>
        <taxon>Gnathostomatoidea</taxon>
        <taxon>Gnathostomatidae</taxon>
        <taxon>Gnathostoma</taxon>
    </lineage>
</organism>
<evidence type="ECO:0000259" key="11">
    <source>
        <dbReference type="PROSITE" id="PS50026"/>
    </source>
</evidence>
<keyword evidence="10" id="KW-0812">Transmembrane</keyword>
<dbReference type="InterPro" id="IPR018097">
    <property type="entry name" value="EGF_Ca-bd_CS"/>
</dbReference>
<dbReference type="Proteomes" id="UP001608902">
    <property type="component" value="Unassembled WGS sequence"/>
</dbReference>
<dbReference type="InterPro" id="IPR006212">
    <property type="entry name" value="Furin_repeat"/>
</dbReference>
<comment type="caution">
    <text evidence="12">The sequence shown here is derived from an EMBL/GenBank/DDBJ whole genome shotgun (WGS) entry which is preliminary data.</text>
</comment>
<dbReference type="SUPFAM" id="SSF57184">
    <property type="entry name" value="Growth factor receptor domain"/>
    <property type="match status" value="1"/>
</dbReference>
<dbReference type="Gene3D" id="2.10.25.10">
    <property type="entry name" value="Laminin"/>
    <property type="match status" value="1"/>
</dbReference>
<evidence type="ECO:0000256" key="5">
    <source>
        <dbReference type="ARBA" id="ARBA00022737"/>
    </source>
</evidence>
<feature type="domain" description="EGF-like" evidence="11">
    <location>
        <begin position="250"/>
        <end position="288"/>
    </location>
</feature>
<evidence type="ECO:0000256" key="4">
    <source>
        <dbReference type="ARBA" id="ARBA00022729"/>
    </source>
</evidence>
<dbReference type="InterPro" id="IPR021852">
    <property type="entry name" value="DUF3456"/>
</dbReference>
<evidence type="ECO:0000256" key="10">
    <source>
        <dbReference type="SAM" id="Phobius"/>
    </source>
</evidence>
<feature type="transmembrane region" description="Helical" evidence="10">
    <location>
        <begin position="332"/>
        <end position="350"/>
    </location>
</feature>